<keyword evidence="3" id="KW-1185">Reference proteome</keyword>
<proteinExistence type="predicted"/>
<gene>
    <name evidence="1" type="ORF">IscW_ISCW008723</name>
</gene>
<dbReference type="Proteomes" id="UP000001555">
    <property type="component" value="Unassembled WGS sequence"/>
</dbReference>
<dbReference type="HOGENOM" id="CLU_1645599_0_0_1"/>
<dbReference type="EMBL" id="DS839936">
    <property type="protein sequence ID" value="EEC12836.1"/>
    <property type="molecule type" value="Genomic_DNA"/>
</dbReference>
<dbReference type="EnsemblMetazoa" id="ISCW008723-RA">
    <property type="protein sequence ID" value="ISCW008723-PA"/>
    <property type="gene ID" value="ISCW008723"/>
</dbReference>
<dbReference type="EMBL" id="ABJB010789543">
    <property type="status" value="NOT_ANNOTATED_CDS"/>
    <property type="molecule type" value="Genomic_DNA"/>
</dbReference>
<organism>
    <name type="scientific">Ixodes scapularis</name>
    <name type="common">Black-legged tick</name>
    <name type="synonym">Deer tick</name>
    <dbReference type="NCBI Taxonomy" id="6945"/>
    <lineage>
        <taxon>Eukaryota</taxon>
        <taxon>Metazoa</taxon>
        <taxon>Ecdysozoa</taxon>
        <taxon>Arthropoda</taxon>
        <taxon>Chelicerata</taxon>
        <taxon>Arachnida</taxon>
        <taxon>Acari</taxon>
        <taxon>Parasitiformes</taxon>
        <taxon>Ixodida</taxon>
        <taxon>Ixodoidea</taxon>
        <taxon>Ixodidae</taxon>
        <taxon>Ixodinae</taxon>
        <taxon>Ixodes</taxon>
    </lineage>
</organism>
<dbReference type="VEuPathDB" id="VectorBase:ISCP_027107"/>
<dbReference type="EMBL" id="ABJB010173541">
    <property type="status" value="NOT_ANNOTATED_CDS"/>
    <property type="molecule type" value="Genomic_DNA"/>
</dbReference>
<dbReference type="OrthoDB" id="6481880at2759"/>
<dbReference type="InParanoid" id="B7Q1W4"/>
<accession>B7Q1W4</accession>
<dbReference type="VEuPathDB" id="VectorBase:ISCW008723"/>
<name>B7Q1W4_IXOSC</name>
<reference evidence="2" key="2">
    <citation type="submission" date="2020-05" db="UniProtKB">
        <authorList>
            <consortium name="EnsemblMetazoa"/>
        </authorList>
    </citation>
    <scope>IDENTIFICATION</scope>
    <source>
        <strain evidence="2">wikel</strain>
    </source>
</reference>
<sequence length="161" mass="17697">MLAFLELIRPLDCTEDVTHEGIFGEFLFRADAAPEALRSGEAARQFPASTDGGAVFHNVLPGVLMFQALHVTSAALFCTMHSARLMPFMRSLRDSFGTTANTIAVAFPRNQDEALPELEAFERCFPDVPALANQATEFNVDGQYAPLGRLKLILLLIKLLE</sequence>
<dbReference type="AlphaFoldDB" id="B7Q1W4"/>
<evidence type="ECO:0000313" key="3">
    <source>
        <dbReference type="Proteomes" id="UP000001555"/>
    </source>
</evidence>
<reference evidence="1 3" key="1">
    <citation type="submission" date="2008-03" db="EMBL/GenBank/DDBJ databases">
        <title>Annotation of Ixodes scapularis.</title>
        <authorList>
            <consortium name="Ixodes scapularis Genome Project Consortium"/>
            <person name="Caler E."/>
            <person name="Hannick L.I."/>
            <person name="Bidwell S."/>
            <person name="Joardar V."/>
            <person name="Thiagarajan M."/>
            <person name="Amedeo P."/>
            <person name="Galinsky K.J."/>
            <person name="Schobel S."/>
            <person name="Inman J."/>
            <person name="Hostetler J."/>
            <person name="Miller J."/>
            <person name="Hammond M."/>
            <person name="Megy K."/>
            <person name="Lawson D."/>
            <person name="Kodira C."/>
            <person name="Sutton G."/>
            <person name="Meyer J."/>
            <person name="Hill C.A."/>
            <person name="Birren B."/>
            <person name="Nene V."/>
            <person name="Collins F."/>
            <person name="Alarcon-Chaidez F."/>
            <person name="Wikel S."/>
            <person name="Strausberg R."/>
        </authorList>
    </citation>
    <scope>NUCLEOTIDE SEQUENCE [LARGE SCALE GENOMIC DNA]</scope>
    <source>
        <strain evidence="3">Wikel</strain>
        <strain evidence="1">Wikel colony</strain>
    </source>
</reference>
<dbReference type="VEuPathDB" id="VectorBase:ISCI008723"/>
<dbReference type="PaxDb" id="6945-B7Q1W4"/>
<evidence type="ECO:0000313" key="2">
    <source>
        <dbReference type="EnsemblMetazoa" id="ISCW008723-PA"/>
    </source>
</evidence>
<protein>
    <submittedName>
        <fullName evidence="1 2">Uncharacterized protein</fullName>
    </submittedName>
</protein>
<evidence type="ECO:0000313" key="1">
    <source>
        <dbReference type="EMBL" id="EEC12836.1"/>
    </source>
</evidence>